<evidence type="ECO:0000256" key="5">
    <source>
        <dbReference type="ARBA" id="ARBA00022917"/>
    </source>
</evidence>
<dbReference type="GO" id="GO:0071541">
    <property type="term" value="C:eukaryotic translation initiation factor 3 complex, eIF3m"/>
    <property type="evidence" value="ECO:0007669"/>
    <property type="project" value="TreeGrafter"/>
</dbReference>
<dbReference type="EMBL" id="KN121962">
    <property type="protein sequence ID" value="KFO34423.1"/>
    <property type="molecule type" value="Genomic_DNA"/>
</dbReference>
<dbReference type="PROSITE" id="PS00678">
    <property type="entry name" value="WD_REPEATS_1"/>
    <property type="match status" value="1"/>
</dbReference>
<dbReference type="PANTHER" id="PTHR19877">
    <property type="entry name" value="EUKARYOTIC TRANSLATION INITIATION FACTOR 3 SUBUNIT I"/>
    <property type="match status" value="1"/>
</dbReference>
<dbReference type="InterPro" id="IPR036322">
    <property type="entry name" value="WD40_repeat_dom_sf"/>
</dbReference>
<feature type="compositionally biased region" description="Basic and acidic residues" evidence="10">
    <location>
        <begin position="813"/>
        <end position="824"/>
    </location>
</feature>
<feature type="region of interest" description="Disordered" evidence="10">
    <location>
        <begin position="295"/>
        <end position="317"/>
    </location>
</feature>
<comment type="subunit">
    <text evidence="8">Component of the eukaryotic translation initiation factor 3 (eIF-3) complex, which is composed of 13 subunits: EIF3A, EIF3B, EIF3C, EIF3D, EIF3E, EIF3F, EIF3G, EIF3H, EIF3I, EIF3J, EIF3K, EIF3L and EIF3M. The eIF-3 complex appears to include 3 stable modules: module A is composed of EIF3A, EIF3B, EIF3G and EIF3I; module B is composed of EIF3F, EIF3H, and EIF3M; and module C is composed of EIF3C, EIF3D, EIF3E, EIF3K and EIF3L. EIF3C of module C binds EIF3B of module A and EIF3H of module B, thereby linking the three modules. EIF3J is a labile subunit that binds to the eIF-3 complex via EIF3B. The eIF-3 complex interacts with RPS6KB1 under conditions of nutrient depletion. Mitogenic stimulation leads to binding and activation of a complex composed of MTOR and RPTOR, leading to phosphorylation and release of RPS6KB1 and binding of EIF4B to eIF-3.</text>
</comment>
<dbReference type="PROSITE" id="PS50294">
    <property type="entry name" value="WD_REPEATS_REGION"/>
    <property type="match status" value="3"/>
</dbReference>
<gene>
    <name evidence="8" type="primary">EIF3I</name>
    <name evidence="8" type="synonym">EIF3S2</name>
    <name evidence="12" type="ORF">H920_04173</name>
</gene>
<dbReference type="Gene3D" id="2.130.10.10">
    <property type="entry name" value="YVTN repeat-like/Quinoprotein amine dehydrogenase"/>
    <property type="match status" value="1"/>
</dbReference>
<dbReference type="SUPFAM" id="SSF89837">
    <property type="entry name" value="Doublecortin (DC)"/>
    <property type="match status" value="2"/>
</dbReference>
<evidence type="ECO:0000256" key="1">
    <source>
        <dbReference type="ARBA" id="ARBA00022490"/>
    </source>
</evidence>
<dbReference type="GO" id="GO:0033290">
    <property type="term" value="C:eukaryotic 48S preinitiation complex"/>
    <property type="evidence" value="ECO:0007669"/>
    <property type="project" value="UniProtKB-UniRule"/>
</dbReference>
<dbReference type="Gene3D" id="3.10.20.230">
    <property type="entry name" value="Doublecortin domain"/>
    <property type="match status" value="2"/>
</dbReference>
<keyword evidence="13" id="KW-1185">Reference proteome</keyword>
<dbReference type="AlphaFoldDB" id="A0A091DVA3"/>
<evidence type="ECO:0000256" key="10">
    <source>
        <dbReference type="SAM" id="MobiDB-lite"/>
    </source>
</evidence>
<dbReference type="PROSITE" id="PS50082">
    <property type="entry name" value="WD_REPEATS_2"/>
    <property type="match status" value="4"/>
</dbReference>
<dbReference type="GO" id="GO:0003723">
    <property type="term" value="F:RNA binding"/>
    <property type="evidence" value="ECO:0007669"/>
    <property type="project" value="TreeGrafter"/>
</dbReference>
<dbReference type="GO" id="GO:0001732">
    <property type="term" value="P:formation of cytoplasmic translation initiation complex"/>
    <property type="evidence" value="ECO:0007669"/>
    <property type="project" value="UniProtKB-UniRule"/>
</dbReference>
<evidence type="ECO:0000256" key="7">
    <source>
        <dbReference type="ARBA" id="ARBA00057041"/>
    </source>
</evidence>
<proteinExistence type="inferred from homology"/>
<feature type="domain" description="Doublecortin" evidence="11">
    <location>
        <begin position="615"/>
        <end position="697"/>
    </location>
</feature>
<dbReference type="Pfam" id="PF13270">
    <property type="entry name" value="CCDC28"/>
    <property type="match status" value="1"/>
</dbReference>
<dbReference type="STRING" id="885580.ENSFDAP00000005034"/>
<evidence type="ECO:0000259" key="11">
    <source>
        <dbReference type="PROSITE" id="PS50309"/>
    </source>
</evidence>
<keyword evidence="1 8" id="KW-0963">Cytoplasm</keyword>
<dbReference type="eggNOG" id="KOG0643">
    <property type="taxonomic scope" value="Eukaryota"/>
</dbReference>
<feature type="region of interest" description="Disordered" evidence="10">
    <location>
        <begin position="735"/>
        <end position="754"/>
    </location>
</feature>
<evidence type="ECO:0000256" key="6">
    <source>
        <dbReference type="ARBA" id="ARBA00038394"/>
    </source>
</evidence>
<keyword evidence="4" id="KW-0677">Repeat</keyword>
<reference evidence="12 13" key="1">
    <citation type="submission" date="2013-11" db="EMBL/GenBank/DDBJ databases">
        <title>The Damaraland mole rat (Fukomys damarensis) genome and evolution of African mole rats.</title>
        <authorList>
            <person name="Gladyshev V.N."/>
            <person name="Fang X."/>
        </authorList>
    </citation>
    <scope>NUCLEOTIDE SEQUENCE [LARGE SCALE GENOMIC DNA]</scope>
    <source>
        <tissue evidence="12">Liver</tissue>
    </source>
</reference>
<keyword evidence="5 8" id="KW-0648">Protein biosynthesis</keyword>
<dbReference type="Pfam" id="PF24805">
    <property type="entry name" value="EIF3I"/>
    <property type="match status" value="1"/>
</dbReference>
<dbReference type="HAMAP" id="MF_03008">
    <property type="entry name" value="eIF3i"/>
    <property type="match status" value="1"/>
</dbReference>
<evidence type="ECO:0000256" key="4">
    <source>
        <dbReference type="ARBA" id="ARBA00022737"/>
    </source>
</evidence>
<keyword evidence="2 8" id="KW-0396">Initiation factor</keyword>
<feature type="repeat" description="WD" evidence="9">
    <location>
        <begin position="1006"/>
        <end position="1047"/>
    </location>
</feature>
<dbReference type="SMART" id="SM00537">
    <property type="entry name" value="DCX"/>
    <property type="match status" value="2"/>
</dbReference>
<feature type="compositionally biased region" description="Basic and acidic residues" evidence="10">
    <location>
        <begin position="581"/>
        <end position="591"/>
    </location>
</feature>
<dbReference type="FunFam" id="3.10.20.230:FF:000011">
    <property type="entry name" value="Doublecortin domain containing 2B"/>
    <property type="match status" value="1"/>
</dbReference>
<dbReference type="GO" id="GO:0035556">
    <property type="term" value="P:intracellular signal transduction"/>
    <property type="evidence" value="ECO:0007669"/>
    <property type="project" value="InterPro"/>
</dbReference>
<dbReference type="Proteomes" id="UP000028990">
    <property type="component" value="Unassembled WGS sequence"/>
</dbReference>
<evidence type="ECO:0000256" key="8">
    <source>
        <dbReference type="HAMAP-Rule" id="MF_03008"/>
    </source>
</evidence>
<name>A0A091DVA3_FUKDA</name>
<keyword evidence="8" id="KW-0597">Phosphoprotein</keyword>
<feature type="region of interest" description="Disordered" evidence="10">
    <location>
        <begin position="147"/>
        <end position="169"/>
    </location>
</feature>
<feature type="region of interest" description="Disordered" evidence="10">
    <location>
        <begin position="780"/>
        <end position="824"/>
    </location>
</feature>
<dbReference type="PROSITE" id="PS50309">
    <property type="entry name" value="DC"/>
    <property type="match status" value="2"/>
</dbReference>
<dbReference type="InterPro" id="IPR019775">
    <property type="entry name" value="WD40_repeat_CS"/>
</dbReference>
<comment type="similarity">
    <text evidence="8">Belongs to the eIF-3 subunit I family.</text>
</comment>
<comment type="PTM">
    <text evidence="8">Phosphorylated by TGF-beta type II receptor.</text>
</comment>
<dbReference type="InterPro" id="IPR015943">
    <property type="entry name" value="WD40/YVTN_repeat-like_dom_sf"/>
</dbReference>
<protein>
    <recommendedName>
        <fullName evidence="8">Eukaryotic translation initiation factor 3 subunit I</fullName>
        <shortName evidence="8">eIF3i</shortName>
    </recommendedName>
    <alternativeName>
        <fullName evidence="8">Eukaryotic translation initiation factor 3 subunit 2</fullName>
    </alternativeName>
    <alternativeName>
        <fullName evidence="8">eIF-3-beta</fullName>
    </alternativeName>
    <alternativeName>
        <fullName evidence="8">eIF3 p36</fullName>
    </alternativeName>
</protein>
<comment type="function">
    <text evidence="7 8">Component of the eukaryotic translation initiation factor 3 (eIF-3) complex, which is required for several steps in the initiation of protein synthesis. The eIF-3 complex associates with the 40S ribosome and facilitates the recruitment of eIF-1, eIF-1A, eIF-2:GTP:methionyl-tRNAi and eIF-5 to form the 43S pre-initiation complex (43S PIC). The eIF-3 complex stimulates mRNA recruitment to the 43S PIC and scanning of the mRNA for AUG recognition. The eIF-3 complex is also required for disassembly and recycling of post-termination ribosomal complexes and subsequently prevents premature joining of the 40S and 60S ribosomal subunits prior to initiation. The eIF-3 complex specifically targets and initiates translation of a subset of mRNAs involved in cell proliferation, including cell cycling, differentiation and apoptosis, and uses different modes of RNA stem-loop binding to exert either translational activation or repression.</text>
</comment>
<comment type="similarity">
    <text evidence="6">Belongs to the WD repeat STRAP family.</text>
</comment>
<feature type="region of interest" description="Disordered" evidence="10">
    <location>
        <begin position="400"/>
        <end position="440"/>
    </location>
</feature>
<dbReference type="Pfam" id="PF03607">
    <property type="entry name" value="DCX"/>
    <property type="match status" value="2"/>
</dbReference>
<evidence type="ECO:0000313" key="12">
    <source>
        <dbReference type="EMBL" id="KFO34423.1"/>
    </source>
</evidence>
<feature type="compositionally biased region" description="Basic residues" evidence="10">
    <location>
        <begin position="1"/>
        <end position="10"/>
    </location>
</feature>
<keyword evidence="3 9" id="KW-0853">WD repeat</keyword>
<feature type="domain" description="Doublecortin" evidence="11">
    <location>
        <begin position="493"/>
        <end position="578"/>
    </location>
</feature>
<organism evidence="12 13">
    <name type="scientific">Fukomys damarensis</name>
    <name type="common">Damaraland mole rat</name>
    <name type="synonym">Cryptomys damarensis</name>
    <dbReference type="NCBI Taxonomy" id="885580"/>
    <lineage>
        <taxon>Eukaryota</taxon>
        <taxon>Metazoa</taxon>
        <taxon>Chordata</taxon>
        <taxon>Craniata</taxon>
        <taxon>Vertebrata</taxon>
        <taxon>Euteleostomi</taxon>
        <taxon>Mammalia</taxon>
        <taxon>Eutheria</taxon>
        <taxon>Euarchontoglires</taxon>
        <taxon>Glires</taxon>
        <taxon>Rodentia</taxon>
        <taxon>Hystricomorpha</taxon>
        <taxon>Bathyergidae</taxon>
        <taxon>Fukomys</taxon>
    </lineage>
</organism>
<dbReference type="SUPFAM" id="SSF50978">
    <property type="entry name" value="WD40 repeat-like"/>
    <property type="match status" value="1"/>
</dbReference>
<comment type="subcellular location">
    <subcellularLocation>
        <location evidence="8">Cytoplasm</location>
    </subcellularLocation>
</comment>
<feature type="compositionally biased region" description="Acidic residues" evidence="10">
    <location>
        <begin position="147"/>
        <end position="158"/>
    </location>
</feature>
<evidence type="ECO:0000256" key="2">
    <source>
        <dbReference type="ARBA" id="ARBA00022540"/>
    </source>
</evidence>
<feature type="repeat" description="WD" evidence="9">
    <location>
        <begin position="870"/>
        <end position="911"/>
    </location>
</feature>
<feature type="repeat" description="WD" evidence="9">
    <location>
        <begin position="1103"/>
        <end position="1133"/>
    </location>
</feature>
<dbReference type="GO" id="GO:0003743">
    <property type="term" value="F:translation initiation factor activity"/>
    <property type="evidence" value="ECO:0007669"/>
    <property type="project" value="UniProtKB-UniRule"/>
</dbReference>
<feature type="region of interest" description="Disordered" evidence="10">
    <location>
        <begin position="579"/>
        <end position="599"/>
    </location>
</feature>
<dbReference type="SMART" id="SM00320">
    <property type="entry name" value="WD40"/>
    <property type="match status" value="5"/>
</dbReference>
<dbReference type="InterPro" id="IPR027525">
    <property type="entry name" value="eIF3i"/>
</dbReference>
<dbReference type="InterPro" id="IPR036572">
    <property type="entry name" value="Doublecortin_dom_sf"/>
</dbReference>
<dbReference type="GO" id="GO:0016282">
    <property type="term" value="C:eukaryotic 43S preinitiation complex"/>
    <property type="evidence" value="ECO:0007669"/>
    <property type="project" value="UniProtKB-UniRule"/>
</dbReference>
<sequence length="1147" mass="127833">MDDKKKKRSPKPCLAQPAQAPSTLRRVPVPTSHSGSLALGLPHLPSPKQRAKFKRVGKEKCRPVLAVGGSGSAGTPLQHSFLTEVTDVYEMEGGLLNLLNDFHSGKLQAFGSDGHCPGKECSFEQLEHVREMQEKLARLHFSLDVCGEEEDEEEEDSVTEGLPEEQKKTMADRNLDQLLSNACIRGFLVRRRFQSLPVEYESIVQEIEGDLGTLQWSAGWIPRPHFLPKKAKSHRSWKGGEKVSSPGQELRNHFRFKKPEEKVIWEEMALKKTGESSANSGSLCRADSSWLQVEHSNKTRYPSQEETRDTSRMENPEATRAGLSHGHHELQELQYHRSHLAMELLWLQQAINSRKEYLILRQTLTSPEAAQTRDELSLCPDHGKQACEKMKLLEDQTSRALKHRTPCSGNARAQLPTLGEDPDVEDKSLRKPNHKEPDCQISRPQELDLSEDHIIWNGTSAGPEHDLVTWTSGGLNHPKHRHPVIETRETECPMSLVTKNGKTTEVHFGGHQLVVTQRRFPTMEAFLYEVTSAVEAPLAVRALYTPCDGHPVTDLADLQNGGQYVAAGFERFHKLHYLPPRGKDPGEKSNRLQDSSMTHQRDGTLGQWLPAGAPCYIYVFRNGDLLSPPFSLKLSQAATQDWETMLKLLSEKVKLQSGAVHKLCTLEGLPLSAGEALVSGHYYVAVGEDDFKALPYLELLVPSPSLPRGCWYVCGRTGVKSQLPQSKPTVLLKAQDHMAQASQPSPKEPEQNAPSALYARPQQGIQTRSKLPTLSLPSGKGLWGHGLSGGKAASRARHPRKEMAGAQEVADSEDTRKEEPLDEKPILLQGHERSITQIKYNREGDLLFTVAKDPIVNVWYSVNGERLGTYTGHTGAVWCVDADWDTKHVLTGSADNSCRLWDCETGKQLALLKTNSAVRTCGFDFGGNIIMFSTDKQMGYQCFVSFFDLRDPSQIDSNEPYMKIPCSDSKITSAVWGPLGECIIAGHESGELNQYSAKSGEVLVNVKEHSRQINDIQLSRDMTMFVTASKDNTAKLFDSTSLKQQKTFRTDRPVNSAALSPNFDHVVLGGGQEAMDVTTTSTRIGKFEARFFHLAFEEEFGRVKGHFGPINSVAFHPDGKSYSSGGEDGYVRIHYFDSQYFEFEFEA</sequence>
<evidence type="ECO:0000313" key="13">
    <source>
        <dbReference type="Proteomes" id="UP000028990"/>
    </source>
</evidence>
<dbReference type="PANTHER" id="PTHR19877:SF1">
    <property type="entry name" value="EUKARYOTIC TRANSLATION INITIATION FACTOR 3 SUBUNIT I"/>
    <property type="match status" value="1"/>
</dbReference>
<evidence type="ECO:0000256" key="3">
    <source>
        <dbReference type="ARBA" id="ARBA00022574"/>
    </source>
</evidence>
<accession>A0A091DVA3</accession>
<dbReference type="InterPro" id="IPR003533">
    <property type="entry name" value="Doublecortin_dom"/>
</dbReference>
<dbReference type="FunFam" id="2.130.10.10:FF:000127">
    <property type="entry name" value="Eukaryotic translation initiation factor 3 subunit I"/>
    <property type="match status" value="1"/>
</dbReference>
<dbReference type="InterPro" id="IPR001680">
    <property type="entry name" value="WD40_rpt"/>
</dbReference>
<feature type="repeat" description="WD" evidence="9">
    <location>
        <begin position="828"/>
        <end position="869"/>
    </location>
</feature>
<feature type="region of interest" description="Disordered" evidence="10">
    <location>
        <begin position="1"/>
        <end position="44"/>
    </location>
</feature>
<dbReference type="InterPro" id="IPR025271">
    <property type="entry name" value="CCDC28"/>
</dbReference>
<feature type="compositionally biased region" description="Basic and acidic residues" evidence="10">
    <location>
        <begin position="425"/>
        <end position="438"/>
    </location>
</feature>
<feature type="compositionally biased region" description="Basic and acidic residues" evidence="10">
    <location>
        <begin position="303"/>
        <end position="317"/>
    </location>
</feature>
<evidence type="ECO:0000256" key="9">
    <source>
        <dbReference type="PROSITE-ProRule" id="PRU00221"/>
    </source>
</evidence>
<dbReference type="FunFam" id="3.10.20.230:FF:000004">
    <property type="entry name" value="Doublecortin domain containing 2"/>
    <property type="match status" value="1"/>
</dbReference>